<dbReference type="Proteomes" id="UP001632037">
    <property type="component" value="Unassembled WGS sequence"/>
</dbReference>
<protein>
    <recommendedName>
        <fullName evidence="4">C2H2-type domain-containing protein</fullName>
    </recommendedName>
</protein>
<proteinExistence type="predicted"/>
<keyword evidence="3" id="KW-1185">Reference proteome</keyword>
<feature type="compositionally biased region" description="Basic and acidic residues" evidence="1">
    <location>
        <begin position="274"/>
        <end position="318"/>
    </location>
</feature>
<sequence>MEAAGAAPDAGPRIDEHFDHIRANLIRCEECNENFFFDFLRHPRYFVTHFKMCHLKNVLYRFNGCSEEENQRVRFGPRRKRDATTWFGQLKSTEKRMISMQDNKWGEIAERECWSCRLCKHTRKSSEMPHAFEPNELGRRQALLHLRQFHEVAYNAFLRMLPAVDSSSDRQHIPAVQSHGLVSGTEPVPAPTTSSGVYGGSVAVGSTEQVVSSAVSPPLAPMQSVEAERSRLRRMKATPAAKKAEADRSRRRRELLTPAQRQADAERRTRKRQRIEERARNRQRRSEASPEAREREMKRSRDRRRDATDQQRSREAQRSRTRRQNATDEQRLRERERCRRRYEALKQQKLEAQQPGSASDVEMQPATPTTSDTTPLFSTNDEYVPPSGPRVLPADLERRNQQLLQQQAGLGLQIRSLYASLSQPPPNVEC</sequence>
<name>A0ABD3EVA2_9STRA</name>
<feature type="compositionally biased region" description="Polar residues" evidence="1">
    <location>
        <begin position="366"/>
        <end position="381"/>
    </location>
</feature>
<dbReference type="EMBL" id="JBIMZQ010000056">
    <property type="protein sequence ID" value="KAL3658227.1"/>
    <property type="molecule type" value="Genomic_DNA"/>
</dbReference>
<evidence type="ECO:0008006" key="4">
    <source>
        <dbReference type="Google" id="ProtNLM"/>
    </source>
</evidence>
<feature type="compositionally biased region" description="Basic and acidic residues" evidence="1">
    <location>
        <begin position="325"/>
        <end position="349"/>
    </location>
</feature>
<comment type="caution">
    <text evidence="2">The sequence shown here is derived from an EMBL/GenBank/DDBJ whole genome shotgun (WGS) entry which is preliminary data.</text>
</comment>
<gene>
    <name evidence="2" type="ORF">V7S43_016856</name>
</gene>
<feature type="region of interest" description="Disordered" evidence="1">
    <location>
        <begin position="213"/>
        <end position="385"/>
    </location>
</feature>
<accession>A0ABD3EVA2</accession>
<evidence type="ECO:0000313" key="2">
    <source>
        <dbReference type="EMBL" id="KAL3658227.1"/>
    </source>
</evidence>
<organism evidence="2 3">
    <name type="scientific">Phytophthora oleae</name>
    <dbReference type="NCBI Taxonomy" id="2107226"/>
    <lineage>
        <taxon>Eukaryota</taxon>
        <taxon>Sar</taxon>
        <taxon>Stramenopiles</taxon>
        <taxon>Oomycota</taxon>
        <taxon>Peronosporomycetes</taxon>
        <taxon>Peronosporales</taxon>
        <taxon>Peronosporaceae</taxon>
        <taxon>Phytophthora</taxon>
    </lineage>
</organism>
<evidence type="ECO:0000256" key="1">
    <source>
        <dbReference type="SAM" id="MobiDB-lite"/>
    </source>
</evidence>
<reference evidence="2 3" key="1">
    <citation type="submission" date="2024-09" db="EMBL/GenBank/DDBJ databases">
        <title>Genome sequencing and assembly of Phytophthora oleae, isolate VK10A, causative agent of rot of olive drupes.</title>
        <authorList>
            <person name="Conti Taguali S."/>
            <person name="Riolo M."/>
            <person name="La Spada F."/>
            <person name="Cacciola S.O."/>
            <person name="Dionisio G."/>
        </authorList>
    </citation>
    <scope>NUCLEOTIDE SEQUENCE [LARGE SCALE GENOMIC DNA]</scope>
    <source>
        <strain evidence="2 3">VK10A</strain>
    </source>
</reference>
<evidence type="ECO:0000313" key="3">
    <source>
        <dbReference type="Proteomes" id="UP001632037"/>
    </source>
</evidence>
<dbReference type="AlphaFoldDB" id="A0ABD3EVA2"/>